<name>A0A969TWC2_9BACI</name>
<evidence type="ECO:0000313" key="3">
    <source>
        <dbReference type="Proteomes" id="UP000752012"/>
    </source>
</evidence>
<reference evidence="2 3" key="1">
    <citation type="submission" date="2020-03" db="EMBL/GenBank/DDBJ databases">
        <title>Assessment of the enzymatic potential of alkaline-tolerant lipase obtained from Bacillus luteus H11 (technogenic soil) for the bioremediation of saline soils contaminated with petroleum substances.</title>
        <authorList>
            <person name="Kalwasinska A."/>
        </authorList>
    </citation>
    <scope>NUCLEOTIDE SEQUENCE [LARGE SCALE GENOMIC DNA]</scope>
    <source>
        <strain evidence="2 3">H11</strain>
    </source>
</reference>
<dbReference type="GO" id="GO:0003690">
    <property type="term" value="F:double-stranded DNA binding"/>
    <property type="evidence" value="ECO:0007669"/>
    <property type="project" value="InterPro"/>
</dbReference>
<accession>A0A969TWC2</accession>
<feature type="region of interest" description="Disordered" evidence="1">
    <location>
        <begin position="91"/>
        <end position="114"/>
    </location>
</feature>
<dbReference type="EMBL" id="JAATHJ010000006">
    <property type="protein sequence ID" value="NJP37164.1"/>
    <property type="molecule type" value="Genomic_DNA"/>
</dbReference>
<keyword evidence="3" id="KW-1185">Reference proteome</keyword>
<gene>
    <name evidence="2" type="ORF">HCN83_06125</name>
</gene>
<dbReference type="Proteomes" id="UP000752012">
    <property type="component" value="Unassembled WGS sequence"/>
</dbReference>
<dbReference type="AlphaFoldDB" id="A0A969TWC2"/>
<organism evidence="2 3">
    <name type="scientific">Alkalicoccus luteus</name>
    <dbReference type="NCBI Taxonomy" id="1237094"/>
    <lineage>
        <taxon>Bacteria</taxon>
        <taxon>Bacillati</taxon>
        <taxon>Bacillota</taxon>
        <taxon>Bacilli</taxon>
        <taxon>Bacillales</taxon>
        <taxon>Bacillaceae</taxon>
        <taxon>Alkalicoccus</taxon>
    </lineage>
</organism>
<protein>
    <recommendedName>
        <fullName evidence="4">Bacteriophage Mu Gam like protein</fullName>
    </recommendedName>
</protein>
<evidence type="ECO:0008006" key="4">
    <source>
        <dbReference type="Google" id="ProtNLM"/>
    </source>
</evidence>
<proteinExistence type="predicted"/>
<dbReference type="Pfam" id="PF07352">
    <property type="entry name" value="Phage_Mu_Gam"/>
    <property type="match status" value="1"/>
</dbReference>
<evidence type="ECO:0000256" key="1">
    <source>
        <dbReference type="SAM" id="MobiDB-lite"/>
    </source>
</evidence>
<comment type="caution">
    <text evidence="2">The sequence shown here is derived from an EMBL/GenBank/DDBJ whole genome shotgun (WGS) entry which is preliminary data.</text>
</comment>
<sequence>MKKPFIKYNTGGTYMNTNTEPFQITDLGSLTWAFEKLHKIKAQEDEIKSVAKAEKDRIAEWESDELKKLENDKSYFEQLIHNYHAQQLAEDPKAKTLSTPYGKSKSRRSSQTVDKQDELELLKYVEDKPEFIKPTVKWAELKKQLHIIEQDGELKVIDQDGEIVPGVTVKPEQVNYKLEVE</sequence>
<dbReference type="GO" id="GO:0042262">
    <property type="term" value="P:DNA protection"/>
    <property type="evidence" value="ECO:0007669"/>
    <property type="project" value="InterPro"/>
</dbReference>
<dbReference type="InterPro" id="IPR009951">
    <property type="entry name" value="Host-nuc_inhib_Gam"/>
</dbReference>
<evidence type="ECO:0000313" key="2">
    <source>
        <dbReference type="EMBL" id="NJP37164.1"/>
    </source>
</evidence>
<dbReference type="SUPFAM" id="SSF161266">
    <property type="entry name" value="Gam-like"/>
    <property type="match status" value="1"/>
</dbReference>